<sequence length="126" mass="13466">MSAPPRLELPQRLREAAAELVALHRDLPLRERLRTGLAQGLRAVAGVTLGYFGARWLGLGAGWGLSRPNPKGRSCARPVLRHRSGVDHQSTPSLFLAPNARRSGAACSGSDGTPHCRWAAASPTSR</sequence>
<evidence type="ECO:0000313" key="3">
    <source>
        <dbReference type="Proteomes" id="UP000245812"/>
    </source>
</evidence>
<proteinExistence type="predicted"/>
<dbReference type="RefSeq" id="WP_109723699.1">
    <property type="nucleotide sequence ID" value="NZ_MSZV01000087.1"/>
</dbReference>
<protein>
    <submittedName>
        <fullName evidence="2">Uncharacterized protein</fullName>
    </submittedName>
</protein>
<gene>
    <name evidence="2" type="ORF">C7456_10788</name>
</gene>
<comment type="caution">
    <text evidence="2">The sequence shown here is derived from an EMBL/GenBank/DDBJ whole genome shotgun (WGS) entry which is preliminary data.</text>
</comment>
<evidence type="ECO:0000256" key="1">
    <source>
        <dbReference type="SAM" id="MobiDB-lite"/>
    </source>
</evidence>
<dbReference type="EMBL" id="QGHC01000007">
    <property type="protein sequence ID" value="PWK86697.1"/>
    <property type="molecule type" value="Genomic_DNA"/>
</dbReference>
<reference evidence="2 3" key="1">
    <citation type="submission" date="2018-05" db="EMBL/GenBank/DDBJ databases">
        <title>Genomic Encyclopedia of Type Strains, Phase IV (KMG-IV): sequencing the most valuable type-strain genomes for metagenomic binning, comparative biology and taxonomic classification.</title>
        <authorList>
            <person name="Goeker M."/>
        </authorList>
    </citation>
    <scope>NUCLEOTIDE SEQUENCE [LARGE SCALE GENOMIC DNA]</scope>
    <source>
        <strain evidence="2 3">DSM 14263</strain>
    </source>
</reference>
<dbReference type="AlphaFoldDB" id="A0A316HZE2"/>
<dbReference type="Proteomes" id="UP000245812">
    <property type="component" value="Unassembled WGS sequence"/>
</dbReference>
<accession>A0A316HZE2</accession>
<name>A0A316HZE2_9GAMM</name>
<organism evidence="2 3">
    <name type="scientific">Fulvimonas soli</name>
    <dbReference type="NCBI Taxonomy" id="155197"/>
    <lineage>
        <taxon>Bacteria</taxon>
        <taxon>Pseudomonadati</taxon>
        <taxon>Pseudomonadota</taxon>
        <taxon>Gammaproteobacteria</taxon>
        <taxon>Lysobacterales</taxon>
        <taxon>Rhodanobacteraceae</taxon>
        <taxon>Fulvimonas</taxon>
    </lineage>
</organism>
<keyword evidence="3" id="KW-1185">Reference proteome</keyword>
<feature type="region of interest" description="Disordered" evidence="1">
    <location>
        <begin position="102"/>
        <end position="126"/>
    </location>
</feature>
<evidence type="ECO:0000313" key="2">
    <source>
        <dbReference type="EMBL" id="PWK86697.1"/>
    </source>
</evidence>